<keyword evidence="2" id="KW-1185">Reference proteome</keyword>
<reference evidence="1 2" key="1">
    <citation type="submission" date="2023-08" db="EMBL/GenBank/DDBJ databases">
        <title>Alcaligenaceae gen. nov., a novel taxon isolated from the sludge of Yixing Pesticide Factory.</title>
        <authorList>
            <person name="Ruan L."/>
        </authorList>
    </citation>
    <scope>NUCLEOTIDE SEQUENCE [LARGE SCALE GENOMIC DNA]</scope>
    <source>
        <strain evidence="1 2">LG-2</strain>
    </source>
</reference>
<dbReference type="RefSeq" id="WP_347286721.1">
    <property type="nucleotide sequence ID" value="NZ_JAUZQE010000010.1"/>
</dbReference>
<evidence type="ECO:0000313" key="2">
    <source>
        <dbReference type="Proteomes" id="UP001232156"/>
    </source>
</evidence>
<accession>A0ABU1D526</accession>
<gene>
    <name evidence="1" type="ORF">Q8947_05985</name>
</gene>
<dbReference type="Proteomes" id="UP001232156">
    <property type="component" value="Unassembled WGS sequence"/>
</dbReference>
<comment type="caution">
    <text evidence="1">The sequence shown here is derived from an EMBL/GenBank/DDBJ whole genome shotgun (WGS) entry which is preliminary data.</text>
</comment>
<sequence length="139" mass="15204">MQTSLNPMAATAVAPIDLPNDLPVSLALSVGICATPRRPLTEAQFCDWIAEARVGEALQYHEGLLLRDRSETASALNAKERARLHAVARRAWIACELGLVHLFSVKVDEGHYRYLALRSAQTTTARDADRTTPVLSCAH</sequence>
<dbReference type="EMBL" id="JAUZQE010000010">
    <property type="protein sequence ID" value="MDR4125530.1"/>
    <property type="molecule type" value="Genomic_DNA"/>
</dbReference>
<proteinExistence type="predicted"/>
<name>A0ABU1D526_9BURK</name>
<protein>
    <submittedName>
        <fullName evidence="1">Uncharacterized protein</fullName>
    </submittedName>
</protein>
<evidence type="ECO:0000313" key="1">
    <source>
        <dbReference type="EMBL" id="MDR4125530.1"/>
    </source>
</evidence>
<organism evidence="1 2">
    <name type="scientific">Yanghanlia caeni</name>
    <dbReference type="NCBI Taxonomy" id="3064283"/>
    <lineage>
        <taxon>Bacteria</taxon>
        <taxon>Pseudomonadati</taxon>
        <taxon>Pseudomonadota</taxon>
        <taxon>Betaproteobacteria</taxon>
        <taxon>Burkholderiales</taxon>
        <taxon>Alcaligenaceae</taxon>
        <taxon>Yanghanlia</taxon>
    </lineage>
</organism>